<gene>
    <name evidence="3" type="ORF">Aconfl_18090</name>
</gene>
<dbReference type="Gene3D" id="3.40.50.300">
    <property type="entry name" value="P-loop containing nucleotide triphosphate hydrolases"/>
    <property type="match status" value="1"/>
</dbReference>
<dbReference type="Pfam" id="PF13635">
    <property type="entry name" value="DUF4143"/>
    <property type="match status" value="1"/>
</dbReference>
<evidence type="ECO:0000313" key="4">
    <source>
        <dbReference type="Proteomes" id="UP001338309"/>
    </source>
</evidence>
<keyword evidence="4" id="KW-1185">Reference proteome</keyword>
<reference evidence="3 4" key="1">
    <citation type="submission" date="2023-08" db="EMBL/GenBank/DDBJ databases">
        <title>Draft genome sequence of Algoriphagus confluentis.</title>
        <authorList>
            <person name="Takatani N."/>
            <person name="Hosokawa M."/>
            <person name="Sawabe T."/>
        </authorList>
    </citation>
    <scope>NUCLEOTIDE SEQUENCE [LARGE SCALE GENOMIC DNA]</scope>
    <source>
        <strain evidence="3 4">NBRC 111222</strain>
    </source>
</reference>
<protein>
    <submittedName>
        <fullName evidence="3">ATP-binding protein</fullName>
    </submittedName>
</protein>
<dbReference type="InterPro" id="IPR025420">
    <property type="entry name" value="DUF4143"/>
</dbReference>
<dbReference type="PANTHER" id="PTHR43566">
    <property type="entry name" value="CONSERVED PROTEIN"/>
    <property type="match status" value="1"/>
</dbReference>
<evidence type="ECO:0000313" key="3">
    <source>
        <dbReference type="EMBL" id="GMQ29166.1"/>
    </source>
</evidence>
<keyword evidence="3" id="KW-0067">ATP-binding</keyword>
<evidence type="ECO:0000259" key="2">
    <source>
        <dbReference type="Pfam" id="PF13635"/>
    </source>
</evidence>
<dbReference type="InterPro" id="IPR041682">
    <property type="entry name" value="AAA_14"/>
</dbReference>
<feature type="domain" description="AAA" evidence="1">
    <location>
        <begin position="18"/>
        <end position="135"/>
    </location>
</feature>
<organism evidence="3 4">
    <name type="scientific">Algoriphagus confluentis</name>
    <dbReference type="NCBI Taxonomy" id="1697556"/>
    <lineage>
        <taxon>Bacteria</taxon>
        <taxon>Pseudomonadati</taxon>
        <taxon>Bacteroidota</taxon>
        <taxon>Cytophagia</taxon>
        <taxon>Cytophagales</taxon>
        <taxon>Cyclobacteriaceae</taxon>
        <taxon>Algoriphagus</taxon>
    </lineage>
</organism>
<feature type="domain" description="DUF4143" evidence="2">
    <location>
        <begin position="178"/>
        <end position="335"/>
    </location>
</feature>
<accession>A0ABQ6PMG3</accession>
<dbReference type="Proteomes" id="UP001338309">
    <property type="component" value="Unassembled WGS sequence"/>
</dbReference>
<sequence>MLIYRHIVASIEAMIPKYPIIALTGPRQSGKTTLLKSLFKGYRYVSLENPDARNFAETDPNGFLNEYDHQVIFDEVQRVPALFSYLQSKVDEKSPETGIYVLSGSQNFHLMERITQSLAGRVAIFKLFPLDTQELQQAGLLAEDYLSQMVKGFYPAIYDKDIPPKTFYSNYIQTYINRDVSELIAVRDMRLFQNFLALCAGRAGQLLNLNALANKAGISQPTAKAWLSALEHSYITFQLYPYHKNFNKRIIKTPKLYFYDTGLLAHLLKIQHPEQLTADPLKGAIFENMVIADYVKQMHHRSDLSDIWFWRDSSGNEVDLIIDQGLEKTIVEIKATQTILSNLLEGLVKYEAISDEKITQKILVYGGAQVQSRTMADVVSWSRFRVGNEPG</sequence>
<comment type="caution">
    <text evidence="3">The sequence shown here is derived from an EMBL/GenBank/DDBJ whole genome shotgun (WGS) entry which is preliminary data.</text>
</comment>
<dbReference type="EMBL" id="BTPD01000005">
    <property type="protein sequence ID" value="GMQ29166.1"/>
    <property type="molecule type" value="Genomic_DNA"/>
</dbReference>
<proteinExistence type="predicted"/>
<name>A0ABQ6PMG3_9BACT</name>
<dbReference type="RefSeq" id="WP_338223890.1">
    <property type="nucleotide sequence ID" value="NZ_BTPD01000005.1"/>
</dbReference>
<dbReference type="Pfam" id="PF13173">
    <property type="entry name" value="AAA_14"/>
    <property type="match status" value="1"/>
</dbReference>
<dbReference type="PANTHER" id="PTHR43566:SF2">
    <property type="entry name" value="DUF4143 DOMAIN-CONTAINING PROTEIN"/>
    <property type="match status" value="1"/>
</dbReference>
<dbReference type="InterPro" id="IPR027417">
    <property type="entry name" value="P-loop_NTPase"/>
</dbReference>
<dbReference type="SUPFAM" id="SSF52540">
    <property type="entry name" value="P-loop containing nucleoside triphosphate hydrolases"/>
    <property type="match status" value="1"/>
</dbReference>
<dbReference type="GO" id="GO:0005524">
    <property type="term" value="F:ATP binding"/>
    <property type="evidence" value="ECO:0007669"/>
    <property type="project" value="UniProtKB-KW"/>
</dbReference>
<evidence type="ECO:0000259" key="1">
    <source>
        <dbReference type="Pfam" id="PF13173"/>
    </source>
</evidence>
<keyword evidence="3" id="KW-0547">Nucleotide-binding</keyword>